<keyword evidence="1" id="KW-0145">Chemotaxis</keyword>
<sequence>MDKVQGSTDGSETLEVKSSELGAEKDTIKKDKFEKDTIKKDTIKKDKFEKDTIKKDTIKKDQTGSKEIKKKHHKSVKLSIKLSIILGLMATIVLSFLNTVAIKTTKKYYFGAIDKNMYDKAIASSEELTALISRMDAISTIIYKGMDSLGDDAADSWNVVDLDNKKIFVSPMEEGIEFRSRVLSASLSRAQYNSESVLLDSLNALIETDENVIGAGVLFEPNGFVDGVKSYAPYLNRDGQKNKTLTNSTYEQYSEKEYYTEAKEKQHTVITDVYEDILTGEKVVSVSRPLIFNSKFLGVVLLDIDIKLFSSVQREDSRFPSLSTHILDEHGDIIYSADSSQIGKSISEFLSEKQYGDIESLMEKGDAFSKEVKLANRDVKNYYFAPTNVLGNTWWITLSLAKKEYYAPIAFLVIFATSLTTVMILGMAIIMYLLVTKFLKPIERMAKLSSMVRKGDFSGNVNYLKNDEIGKIGKGLQSIMEMIREITADLSEKLDKMANGDFQVDFSNEELYQGDFHPMLESMKHISYTLSDTMQEIKEASEQVSSSSDLVSGGAQSLSQGATEQASAIEELSASMNEIADSIKSTTDKAEEAKHLSQKAGEAVKLSNEKMEEMSRAMEEITIKSNEISKIIKTIDDIAFQTNILSLNAAIEAARAGEAGKGFAVVADEVGNLAQKSAKAAKNTGSLIEESKNAVEQGAKISKETGEALSIVYERTGKINDMIFEITKETVKEADNMRQLTIGMDQISSVVQNNSATAQESAAASEEMSGQANILDNLVSRFKLRSS</sequence>
<evidence type="ECO:0000313" key="9">
    <source>
        <dbReference type="Proteomes" id="UP000018461"/>
    </source>
</evidence>
<keyword evidence="5" id="KW-0472">Membrane</keyword>
<dbReference type="STRING" id="796943.HMPREF9625_00042"/>
<feature type="region of interest" description="Disordered" evidence="4">
    <location>
        <begin position="584"/>
        <end position="608"/>
    </location>
</feature>
<dbReference type="GO" id="GO:0007165">
    <property type="term" value="P:signal transduction"/>
    <property type="evidence" value="ECO:0007669"/>
    <property type="project" value="UniProtKB-KW"/>
</dbReference>
<keyword evidence="9" id="KW-1185">Reference proteome</keyword>
<dbReference type="GO" id="GO:0004888">
    <property type="term" value="F:transmembrane signaling receptor activity"/>
    <property type="evidence" value="ECO:0007669"/>
    <property type="project" value="InterPro"/>
</dbReference>
<keyword evidence="3" id="KW-0807">Transducer</keyword>
<dbReference type="InterPro" id="IPR051310">
    <property type="entry name" value="MCP_chemotaxis"/>
</dbReference>
<dbReference type="Gene3D" id="1.10.287.950">
    <property type="entry name" value="Methyl-accepting chemotaxis protein"/>
    <property type="match status" value="1"/>
</dbReference>
<dbReference type="InterPro" id="IPR004090">
    <property type="entry name" value="Chemotax_Me-accpt_rcpt"/>
</dbReference>
<feature type="domain" description="Methyl-accepting transducer" evidence="6">
    <location>
        <begin position="540"/>
        <end position="769"/>
    </location>
</feature>
<dbReference type="PANTHER" id="PTHR43531">
    <property type="entry name" value="PROTEIN ICFG"/>
    <property type="match status" value="1"/>
</dbReference>
<dbReference type="CDD" id="cd12913">
    <property type="entry name" value="PDC1_MCP_like"/>
    <property type="match status" value="1"/>
</dbReference>
<evidence type="ECO:0000256" key="5">
    <source>
        <dbReference type="SAM" id="Phobius"/>
    </source>
</evidence>
<proteinExistence type="inferred from homology"/>
<dbReference type="Proteomes" id="UP000018461">
    <property type="component" value="Unassembled WGS sequence"/>
</dbReference>
<accession>G9WK02</accession>
<feature type="compositionally biased region" description="Basic and acidic residues" evidence="4">
    <location>
        <begin position="586"/>
        <end position="595"/>
    </location>
</feature>
<dbReference type="Pfam" id="PF00672">
    <property type="entry name" value="HAMP"/>
    <property type="match status" value="1"/>
</dbReference>
<feature type="transmembrane region" description="Helical" evidence="5">
    <location>
        <begin position="405"/>
        <end position="435"/>
    </location>
</feature>
<dbReference type="CDD" id="cd11386">
    <property type="entry name" value="MCP_signal"/>
    <property type="match status" value="1"/>
</dbReference>
<keyword evidence="5" id="KW-1133">Transmembrane helix</keyword>
<dbReference type="PRINTS" id="PR00260">
    <property type="entry name" value="CHEMTRNSDUCR"/>
</dbReference>
<evidence type="ECO:0000256" key="1">
    <source>
        <dbReference type="ARBA" id="ARBA00022500"/>
    </source>
</evidence>
<dbReference type="Pfam" id="PF00015">
    <property type="entry name" value="MCPsignal"/>
    <property type="match status" value="1"/>
</dbReference>
<dbReference type="PATRIC" id="fig|796943.3.peg.49"/>
<reference evidence="8" key="1">
    <citation type="submission" date="2011-08" db="EMBL/GenBank/DDBJ databases">
        <authorList>
            <consortium name="The Broad Institute Genome Sequencing Platform"/>
            <person name="Earl A."/>
            <person name="Ward D."/>
            <person name="Feldgarden M."/>
            <person name="Gevers D."/>
            <person name="Sizova M."/>
            <person name="Hazen A."/>
            <person name="Epstein S."/>
            <person name="Young S.K."/>
            <person name="Zeng Q."/>
            <person name="Gargeya S."/>
            <person name="Fitzgerald M."/>
            <person name="Haas B."/>
            <person name="Abouelleil A."/>
            <person name="Alvarado L."/>
            <person name="Arachchi H.M."/>
            <person name="Berlin A."/>
            <person name="Brown A."/>
            <person name="Chapman S.B."/>
            <person name="Chen Z."/>
            <person name="Dunbar C."/>
            <person name="Freedman E."/>
            <person name="Gearin G."/>
            <person name="Gellesch M."/>
            <person name="Goldberg J."/>
            <person name="Griggs A."/>
            <person name="Gujja S."/>
            <person name="Heiman D."/>
            <person name="Howarth C."/>
            <person name="Larson L."/>
            <person name="Lui A."/>
            <person name="MacDonald P.J.P."/>
            <person name="Montmayeur A."/>
            <person name="Murphy C."/>
            <person name="Neiman D."/>
            <person name="Pearson M."/>
            <person name="Priest M."/>
            <person name="Roberts A."/>
            <person name="Saif S."/>
            <person name="Shea T."/>
            <person name="Shenoy N."/>
            <person name="Sisk P."/>
            <person name="Stolte C."/>
            <person name="Sykes S."/>
            <person name="Wortman J."/>
            <person name="Nusbaum C."/>
            <person name="Birren B."/>
        </authorList>
    </citation>
    <scope>NUCLEOTIDE SEQUENCE</scope>
    <source>
        <strain evidence="8">ACB1</strain>
    </source>
</reference>
<dbReference type="Gene3D" id="6.10.340.10">
    <property type="match status" value="1"/>
</dbReference>
<evidence type="ECO:0000256" key="2">
    <source>
        <dbReference type="ARBA" id="ARBA00029447"/>
    </source>
</evidence>
<dbReference type="CDD" id="cd06225">
    <property type="entry name" value="HAMP"/>
    <property type="match status" value="1"/>
</dbReference>
<dbReference type="GO" id="GO:0005886">
    <property type="term" value="C:plasma membrane"/>
    <property type="evidence" value="ECO:0007669"/>
    <property type="project" value="TreeGrafter"/>
</dbReference>
<dbReference type="InterPro" id="IPR029151">
    <property type="entry name" value="Sensor-like_sf"/>
</dbReference>
<dbReference type="SMART" id="SM00304">
    <property type="entry name" value="HAMP"/>
    <property type="match status" value="2"/>
</dbReference>
<dbReference type="GO" id="GO:0006935">
    <property type="term" value="P:chemotaxis"/>
    <property type="evidence" value="ECO:0007669"/>
    <property type="project" value="UniProtKB-KW"/>
</dbReference>
<feature type="transmembrane region" description="Helical" evidence="5">
    <location>
        <begin position="78"/>
        <end position="97"/>
    </location>
</feature>
<dbReference type="PANTHER" id="PTHR43531:SF11">
    <property type="entry name" value="METHYL-ACCEPTING CHEMOTAXIS PROTEIN 3"/>
    <property type="match status" value="1"/>
</dbReference>
<dbReference type="InterPro" id="IPR003660">
    <property type="entry name" value="HAMP_dom"/>
</dbReference>
<dbReference type="InterPro" id="IPR004089">
    <property type="entry name" value="MCPsignal_dom"/>
</dbReference>
<organism evidence="8 9">
    <name type="scientific">Oribacterium parvum ACB1</name>
    <dbReference type="NCBI Taxonomy" id="796943"/>
    <lineage>
        <taxon>Bacteria</taxon>
        <taxon>Bacillati</taxon>
        <taxon>Bacillota</taxon>
        <taxon>Clostridia</taxon>
        <taxon>Lachnospirales</taxon>
        <taxon>Lachnospiraceae</taxon>
        <taxon>Oribacterium</taxon>
    </lineage>
</organism>
<dbReference type="SUPFAM" id="SSF58104">
    <property type="entry name" value="Methyl-accepting chemotaxis protein (MCP) signaling domain"/>
    <property type="match status" value="1"/>
</dbReference>
<dbReference type="PROSITE" id="PS50885">
    <property type="entry name" value="HAMP"/>
    <property type="match status" value="1"/>
</dbReference>
<keyword evidence="5" id="KW-0812">Transmembrane</keyword>
<dbReference type="HOGENOM" id="CLU_000445_107_12_9"/>
<feature type="region of interest" description="Disordered" evidence="4">
    <location>
        <begin position="539"/>
        <end position="567"/>
    </location>
</feature>
<name>G9WK02_9FIRM</name>
<dbReference type="AlphaFoldDB" id="G9WK02"/>
<dbReference type="Gene3D" id="3.30.450.20">
    <property type="entry name" value="PAS domain"/>
    <property type="match status" value="1"/>
</dbReference>
<dbReference type="EMBL" id="AFZC02000003">
    <property type="protein sequence ID" value="EHL14199.1"/>
    <property type="molecule type" value="Genomic_DNA"/>
</dbReference>
<dbReference type="Pfam" id="PF22673">
    <property type="entry name" value="MCP-like_PDC_1"/>
    <property type="match status" value="1"/>
</dbReference>
<dbReference type="SMART" id="SM00283">
    <property type="entry name" value="MA"/>
    <property type="match status" value="1"/>
</dbReference>
<evidence type="ECO:0000256" key="3">
    <source>
        <dbReference type="PROSITE-ProRule" id="PRU00284"/>
    </source>
</evidence>
<evidence type="ECO:0000313" key="8">
    <source>
        <dbReference type="EMBL" id="EHL14199.1"/>
    </source>
</evidence>
<comment type="caution">
    <text evidence="8">The sequence shown here is derived from an EMBL/GenBank/DDBJ whole genome shotgun (WGS) entry which is preliminary data.</text>
</comment>
<feature type="domain" description="HAMP" evidence="7">
    <location>
        <begin position="436"/>
        <end position="488"/>
    </location>
</feature>
<gene>
    <name evidence="8" type="ORF">HMPREF9625_00042</name>
</gene>
<evidence type="ECO:0000256" key="4">
    <source>
        <dbReference type="SAM" id="MobiDB-lite"/>
    </source>
</evidence>
<comment type="similarity">
    <text evidence="2">Belongs to the methyl-accepting chemotaxis (MCP) protein family.</text>
</comment>
<protein>
    <submittedName>
        <fullName evidence="8">Pentapeptide MXKDX repeat protein</fullName>
    </submittedName>
</protein>
<feature type="compositionally biased region" description="Low complexity" evidence="4">
    <location>
        <begin position="542"/>
        <end position="557"/>
    </location>
</feature>
<dbReference type="RefSeq" id="WP_009533919.1">
    <property type="nucleotide sequence ID" value="NZ_KE148312.1"/>
</dbReference>
<reference evidence="8" key="2">
    <citation type="submission" date="2013-03" db="EMBL/GenBank/DDBJ databases">
        <title>The Genome Sequence of Oribacterium sp. ACB1.</title>
        <authorList>
            <consortium name="The Broad Institute Genomics Platform"/>
            <consortium name="The Broad Institute Genome Sequencing Center for Infectious Disease"/>
            <person name="Earl A."/>
            <person name="Ward D."/>
            <person name="Feldgarden M."/>
            <person name="Gevers D."/>
            <person name="Sizova M."/>
            <person name="Hazen A."/>
            <person name="Epstein S."/>
            <person name="Walker B."/>
            <person name="Young S."/>
            <person name="Zeng Q."/>
            <person name="Gargeya S."/>
            <person name="Fitzgerald M."/>
            <person name="Haas B."/>
            <person name="Abouelleil A."/>
            <person name="Allen A.W."/>
            <person name="Alvarado L."/>
            <person name="Arachchi H.M."/>
            <person name="Berlin A.M."/>
            <person name="Chapman S.B."/>
            <person name="Gainer-Dewar J."/>
            <person name="Goldberg J."/>
            <person name="Griggs A."/>
            <person name="Gujja S."/>
            <person name="Hansen M."/>
            <person name="Howarth C."/>
            <person name="Imamovic A."/>
            <person name="Ireland A."/>
            <person name="Larimer J."/>
            <person name="McCowan C."/>
            <person name="Murphy C."/>
            <person name="Pearson M."/>
            <person name="Poon T.W."/>
            <person name="Priest M."/>
            <person name="Roberts A."/>
            <person name="Saif S."/>
            <person name="Shea T."/>
            <person name="Sisk P."/>
            <person name="Sykes S."/>
            <person name="Wortman J."/>
            <person name="Nusbaum C."/>
            <person name="Birren B."/>
        </authorList>
    </citation>
    <scope>NUCLEOTIDE SEQUENCE [LARGE SCALE GENOMIC DNA]</scope>
    <source>
        <strain evidence="8">ACB1</strain>
    </source>
</reference>
<evidence type="ECO:0000259" key="6">
    <source>
        <dbReference type="PROSITE" id="PS50111"/>
    </source>
</evidence>
<dbReference type="PROSITE" id="PS50111">
    <property type="entry name" value="CHEMOTAXIS_TRANSDUC_2"/>
    <property type="match status" value="1"/>
</dbReference>
<dbReference type="SUPFAM" id="SSF103190">
    <property type="entry name" value="Sensory domain-like"/>
    <property type="match status" value="1"/>
</dbReference>
<evidence type="ECO:0000259" key="7">
    <source>
        <dbReference type="PROSITE" id="PS50885"/>
    </source>
</evidence>